<accession>A0ABU0W1M8</accession>
<reference evidence="1 2" key="1">
    <citation type="submission" date="2023-08" db="EMBL/GenBank/DDBJ databases">
        <title>Characterization of two Paracoccaceae strains isolated from Phycosphere and proposal of Xinfangfangia lacusdiani sp. nov.</title>
        <authorList>
            <person name="Deng Y."/>
            <person name="Zhang Y.Q."/>
        </authorList>
    </citation>
    <scope>NUCLEOTIDE SEQUENCE [LARGE SCALE GENOMIC DNA]</scope>
    <source>
        <strain evidence="1 2">CPCC 101601</strain>
    </source>
</reference>
<gene>
    <name evidence="1" type="ORF">Q9295_16245</name>
</gene>
<keyword evidence="2" id="KW-1185">Reference proteome</keyword>
<dbReference type="EMBL" id="JAVDBT010000018">
    <property type="protein sequence ID" value="MDQ2067927.1"/>
    <property type="molecule type" value="Genomic_DNA"/>
</dbReference>
<comment type="caution">
    <text evidence="1">The sequence shown here is derived from an EMBL/GenBank/DDBJ whole genome shotgun (WGS) entry which is preliminary data.</text>
</comment>
<evidence type="ECO:0000313" key="2">
    <source>
        <dbReference type="Proteomes" id="UP001239680"/>
    </source>
</evidence>
<evidence type="ECO:0000313" key="1">
    <source>
        <dbReference type="EMBL" id="MDQ2067927.1"/>
    </source>
</evidence>
<sequence length="177" mass="19026">MPDIPSSFPIISTTVSELQSLQKTTVGQLSLRIADLMELDAGLTLVCCAEAGVRRRKAYALAQIGRAARHCGINAAAIDKVGWTKMQIIAPLLQKKGWALQLALAKATSAHRLKLYVQNKLAPDKLRVMTLYFARDDYQQLAVMLTKFGATAKGKALLDKEAALMALVKAVSGSSAG</sequence>
<dbReference type="RefSeq" id="WP_306681638.1">
    <property type="nucleotide sequence ID" value="NZ_JAVDBT010000018.1"/>
</dbReference>
<dbReference type="Proteomes" id="UP001239680">
    <property type="component" value="Unassembled WGS sequence"/>
</dbReference>
<proteinExistence type="predicted"/>
<name>A0ABU0W1M8_9RHOB</name>
<protein>
    <submittedName>
        <fullName evidence="1">Uncharacterized protein</fullName>
    </submittedName>
</protein>
<organism evidence="1 2">
    <name type="scientific">Pseudogemmobacter lacusdianii</name>
    <dbReference type="NCBI Taxonomy" id="3069608"/>
    <lineage>
        <taxon>Bacteria</taxon>
        <taxon>Pseudomonadati</taxon>
        <taxon>Pseudomonadota</taxon>
        <taxon>Alphaproteobacteria</taxon>
        <taxon>Rhodobacterales</taxon>
        <taxon>Paracoccaceae</taxon>
        <taxon>Pseudogemmobacter</taxon>
    </lineage>
</organism>